<dbReference type="EMBL" id="KE525248">
    <property type="protein sequence ID" value="KFB43340.1"/>
    <property type="molecule type" value="Genomic_DNA"/>
</dbReference>
<dbReference type="SUPFAM" id="SSF54534">
    <property type="entry name" value="FKBP-like"/>
    <property type="match status" value="1"/>
</dbReference>
<evidence type="ECO:0000259" key="6">
    <source>
        <dbReference type="PROSITE" id="PS50059"/>
    </source>
</evidence>
<keyword evidence="4" id="KW-0697">Rotamase</keyword>
<dbReference type="VEuPathDB" id="VectorBase:ASIS004984"/>
<dbReference type="Proteomes" id="UP000030765">
    <property type="component" value="Unassembled WGS sequence"/>
</dbReference>
<dbReference type="PANTHER" id="PTHR46674:SF1">
    <property type="entry name" value="INACTIVE PEPTIDYL-PROLYL CIS-TRANS ISOMERASE FKBP6"/>
    <property type="match status" value="1"/>
</dbReference>
<proteinExistence type="inferred from homology"/>
<dbReference type="OrthoDB" id="8116123at2759"/>
<feature type="domain" description="PPIase FKBP-type" evidence="6">
    <location>
        <begin position="95"/>
        <end position="184"/>
    </location>
</feature>
<dbReference type="GO" id="GO:0051879">
    <property type="term" value="F:Hsp90 protein binding"/>
    <property type="evidence" value="ECO:0007669"/>
    <property type="project" value="TreeGrafter"/>
</dbReference>
<dbReference type="AlphaFoldDB" id="A0A084VZE6"/>
<dbReference type="EnsemblMetazoa" id="ASIC011133-RA">
    <property type="protein sequence ID" value="ASIC011133-PA"/>
    <property type="gene ID" value="ASIC011133"/>
</dbReference>
<dbReference type="EC" id="5.2.1.8" evidence="4"/>
<feature type="repeat" description="TPR" evidence="5">
    <location>
        <begin position="295"/>
        <end position="328"/>
    </location>
</feature>
<comment type="similarity">
    <text evidence="1">Belongs to the FKBP6 family.</text>
</comment>
<keyword evidence="3 5" id="KW-0802">TPR repeat</keyword>
<dbReference type="GO" id="GO:0005737">
    <property type="term" value="C:cytoplasm"/>
    <property type="evidence" value="ECO:0007669"/>
    <property type="project" value="TreeGrafter"/>
</dbReference>
<accession>A0A084VZE6</accession>
<evidence type="ECO:0000256" key="1">
    <source>
        <dbReference type="ARBA" id="ARBA00009648"/>
    </source>
</evidence>
<dbReference type="InterPro" id="IPR042282">
    <property type="entry name" value="FKBP6/shu"/>
</dbReference>
<dbReference type="Gene3D" id="3.10.50.40">
    <property type="match status" value="1"/>
</dbReference>
<dbReference type="OMA" id="KHEIAIF"/>
<dbReference type="Pfam" id="PF00515">
    <property type="entry name" value="TPR_1"/>
    <property type="match status" value="1"/>
</dbReference>
<dbReference type="EMBL" id="ATLV01018748">
    <property type="status" value="NOT_ANNOTATED_CDS"/>
    <property type="molecule type" value="Genomic_DNA"/>
</dbReference>
<keyword evidence="2" id="KW-0677">Repeat</keyword>
<evidence type="ECO:0000313" key="8">
    <source>
        <dbReference type="EnsemblMetazoa" id="ASIC011133-PA"/>
    </source>
</evidence>
<keyword evidence="9" id="KW-1185">Reference proteome</keyword>
<reference evidence="7 9" key="1">
    <citation type="journal article" date="2014" name="BMC Genomics">
        <title>Genome sequence of Anopheles sinensis provides insight into genetics basis of mosquito competence for malaria parasites.</title>
        <authorList>
            <person name="Zhou D."/>
            <person name="Zhang D."/>
            <person name="Ding G."/>
            <person name="Shi L."/>
            <person name="Hou Q."/>
            <person name="Ye Y."/>
            <person name="Xu Y."/>
            <person name="Zhou H."/>
            <person name="Xiong C."/>
            <person name="Li S."/>
            <person name="Yu J."/>
            <person name="Hong S."/>
            <person name="Yu X."/>
            <person name="Zou P."/>
            <person name="Chen C."/>
            <person name="Chang X."/>
            <person name="Wang W."/>
            <person name="Lv Y."/>
            <person name="Sun Y."/>
            <person name="Ma L."/>
            <person name="Shen B."/>
            <person name="Zhu C."/>
        </authorList>
    </citation>
    <scope>NUCLEOTIDE SEQUENCE [LARGE SCALE GENOMIC DNA]</scope>
</reference>
<dbReference type="SUPFAM" id="SSF48452">
    <property type="entry name" value="TPR-like"/>
    <property type="match status" value="1"/>
</dbReference>
<dbReference type="InterPro" id="IPR011990">
    <property type="entry name" value="TPR-like_helical_dom_sf"/>
</dbReference>
<dbReference type="PROSITE" id="PS50059">
    <property type="entry name" value="FKBP_PPIASE"/>
    <property type="match status" value="1"/>
</dbReference>
<dbReference type="PROSITE" id="PS50005">
    <property type="entry name" value="TPR"/>
    <property type="match status" value="1"/>
</dbReference>
<dbReference type="PANTHER" id="PTHR46674">
    <property type="entry name" value="INACTIVE PEPTIDYL-PROLYL CIS-TRANS ISOMERASE FKBP6"/>
    <property type="match status" value="1"/>
</dbReference>
<evidence type="ECO:0000256" key="2">
    <source>
        <dbReference type="ARBA" id="ARBA00022737"/>
    </source>
</evidence>
<sequence length="439" mass="50046">MAKLLSQPVVINDLINGGVTLSIDTELTEENKGSENFIEDDYGSATEDDDDYRQMISPWDGSFDELRGQMERVSEHIYKRIKSKGKGEPFPEVGSFRVTVHYNAFEEYEKKPFDSTTLRSAPHQFLLGDVSMLPGVDAAVRTMLEGEESEFVISYQLLYGELGCMPRIRPKSDCLYLIRLVRKEDVGDGDALTKLEDKDRHSYGKVKEKVAQLRTYAKDCVGRKLLSKAIVKYTEAVEALHLCQLDSAEEEDELRNTMIALYTNLALLYNRKDQAKDALRMVNDLRRFCDVTQNAKALYQEGKALHKLGEYSNARKCLKRALELEPNDKNIQAALKELEATVVKHRRVEKTLWSRALGLPGPEQKEAIAEENNEFRQAALAGVLSFVEEETIDTYNLPNTLSDTELSVLKELGEQFNLKLSFDMDNNKKRYKFQKKSKP</sequence>
<dbReference type="VEuPathDB" id="VectorBase:ASIC011133"/>
<dbReference type="GO" id="GO:0034587">
    <property type="term" value="P:piRNA processing"/>
    <property type="evidence" value="ECO:0007669"/>
    <property type="project" value="TreeGrafter"/>
</dbReference>
<dbReference type="Pfam" id="PF00254">
    <property type="entry name" value="FKBP_C"/>
    <property type="match status" value="1"/>
</dbReference>
<dbReference type="Gene3D" id="1.25.40.10">
    <property type="entry name" value="Tetratricopeptide repeat domain"/>
    <property type="match status" value="1"/>
</dbReference>
<evidence type="ECO:0000256" key="5">
    <source>
        <dbReference type="PROSITE-ProRule" id="PRU00339"/>
    </source>
</evidence>
<evidence type="ECO:0000256" key="4">
    <source>
        <dbReference type="PROSITE-ProRule" id="PRU00277"/>
    </source>
</evidence>
<dbReference type="SMART" id="SM00028">
    <property type="entry name" value="TPR"/>
    <property type="match status" value="1"/>
</dbReference>
<dbReference type="PROSITE" id="PS50293">
    <property type="entry name" value="TPR_REGION"/>
    <property type="match status" value="1"/>
</dbReference>
<reference evidence="8" key="2">
    <citation type="submission" date="2020-05" db="UniProtKB">
        <authorList>
            <consortium name="EnsemblMetazoa"/>
        </authorList>
    </citation>
    <scope>IDENTIFICATION</scope>
</reference>
<dbReference type="GO" id="GO:0003755">
    <property type="term" value="F:peptidyl-prolyl cis-trans isomerase activity"/>
    <property type="evidence" value="ECO:0007669"/>
    <property type="project" value="UniProtKB-KW"/>
</dbReference>
<dbReference type="InterPro" id="IPR001179">
    <property type="entry name" value="PPIase_FKBP_dom"/>
</dbReference>
<dbReference type="InterPro" id="IPR046357">
    <property type="entry name" value="PPIase_dom_sf"/>
</dbReference>
<dbReference type="STRING" id="74873.A0A084VZE6"/>
<comment type="catalytic activity">
    <reaction evidence="4">
        <text>[protein]-peptidylproline (omega=180) = [protein]-peptidylproline (omega=0)</text>
        <dbReference type="Rhea" id="RHEA:16237"/>
        <dbReference type="Rhea" id="RHEA-COMP:10747"/>
        <dbReference type="Rhea" id="RHEA-COMP:10748"/>
        <dbReference type="ChEBI" id="CHEBI:83833"/>
        <dbReference type="ChEBI" id="CHEBI:83834"/>
        <dbReference type="EC" id="5.2.1.8"/>
    </reaction>
</comment>
<dbReference type="GO" id="GO:0007283">
    <property type="term" value="P:spermatogenesis"/>
    <property type="evidence" value="ECO:0007669"/>
    <property type="project" value="TreeGrafter"/>
</dbReference>
<gene>
    <name evidence="7" type="ORF">ZHAS_00011133</name>
</gene>
<name>A0A084VZE6_ANOSI</name>
<evidence type="ECO:0000313" key="7">
    <source>
        <dbReference type="EMBL" id="KFB43340.1"/>
    </source>
</evidence>
<dbReference type="InterPro" id="IPR019734">
    <property type="entry name" value="TPR_rpt"/>
</dbReference>
<keyword evidence="4" id="KW-0413">Isomerase</keyword>
<evidence type="ECO:0000313" key="9">
    <source>
        <dbReference type="Proteomes" id="UP000030765"/>
    </source>
</evidence>
<protein>
    <recommendedName>
        <fullName evidence="4">peptidylprolyl isomerase</fullName>
        <ecNumber evidence="4">5.2.1.8</ecNumber>
    </recommendedName>
</protein>
<evidence type="ECO:0000256" key="3">
    <source>
        <dbReference type="ARBA" id="ARBA00022803"/>
    </source>
</evidence>
<organism evidence="7">
    <name type="scientific">Anopheles sinensis</name>
    <name type="common">Mosquito</name>
    <dbReference type="NCBI Taxonomy" id="74873"/>
    <lineage>
        <taxon>Eukaryota</taxon>
        <taxon>Metazoa</taxon>
        <taxon>Ecdysozoa</taxon>
        <taxon>Arthropoda</taxon>
        <taxon>Hexapoda</taxon>
        <taxon>Insecta</taxon>
        <taxon>Pterygota</taxon>
        <taxon>Neoptera</taxon>
        <taxon>Endopterygota</taxon>
        <taxon>Diptera</taxon>
        <taxon>Nematocera</taxon>
        <taxon>Culicoidea</taxon>
        <taxon>Culicidae</taxon>
        <taxon>Anophelinae</taxon>
        <taxon>Anopheles</taxon>
    </lineage>
</organism>